<feature type="transmembrane region" description="Helical" evidence="5">
    <location>
        <begin position="85"/>
        <end position="105"/>
    </location>
</feature>
<dbReference type="GO" id="GO:0016020">
    <property type="term" value="C:membrane"/>
    <property type="evidence" value="ECO:0007669"/>
    <property type="project" value="UniProtKB-SubCell"/>
</dbReference>
<dbReference type="STRING" id="155417.A0A4Q4THL8"/>
<dbReference type="Proteomes" id="UP000293360">
    <property type="component" value="Unassembled WGS sequence"/>
</dbReference>
<feature type="transmembrane region" description="Helical" evidence="5">
    <location>
        <begin position="228"/>
        <end position="252"/>
    </location>
</feature>
<evidence type="ECO:0000256" key="4">
    <source>
        <dbReference type="ARBA" id="ARBA00023136"/>
    </source>
</evidence>
<keyword evidence="3 5" id="KW-1133">Transmembrane helix</keyword>
<feature type="transmembrane region" description="Helical" evidence="5">
    <location>
        <begin position="117"/>
        <end position="134"/>
    </location>
</feature>
<feature type="transmembrane region" description="Helical" evidence="5">
    <location>
        <begin position="146"/>
        <end position="170"/>
    </location>
</feature>
<feature type="transmembrane region" description="Helical" evidence="5">
    <location>
        <begin position="182"/>
        <end position="208"/>
    </location>
</feature>
<dbReference type="PANTHER" id="PTHR31465:SF15">
    <property type="entry name" value="LIPID TRANSPORTER ATNI-RELATED"/>
    <property type="match status" value="1"/>
</dbReference>
<dbReference type="Pfam" id="PF04479">
    <property type="entry name" value="RTA1"/>
    <property type="match status" value="1"/>
</dbReference>
<comment type="subcellular location">
    <subcellularLocation>
        <location evidence="1">Membrane</location>
        <topology evidence="1">Multi-pass membrane protein</topology>
    </subcellularLocation>
</comment>
<evidence type="ECO:0000256" key="3">
    <source>
        <dbReference type="ARBA" id="ARBA00022989"/>
    </source>
</evidence>
<gene>
    <name evidence="6" type="ORF">DL764_003350</name>
</gene>
<evidence type="ECO:0000256" key="1">
    <source>
        <dbReference type="ARBA" id="ARBA00004141"/>
    </source>
</evidence>
<feature type="transmembrane region" description="Helical" evidence="5">
    <location>
        <begin position="273"/>
        <end position="295"/>
    </location>
</feature>
<feature type="transmembrane region" description="Helical" evidence="5">
    <location>
        <begin position="315"/>
        <end position="334"/>
    </location>
</feature>
<dbReference type="EMBL" id="QJNU01000142">
    <property type="protein sequence ID" value="RYP06128.1"/>
    <property type="molecule type" value="Genomic_DNA"/>
</dbReference>
<dbReference type="OrthoDB" id="5384040at2759"/>
<keyword evidence="4 5" id="KW-0472">Membrane</keyword>
<name>A0A4Q4THL8_9PEZI</name>
<proteinExistence type="predicted"/>
<reference evidence="6 7" key="1">
    <citation type="submission" date="2018-06" db="EMBL/GenBank/DDBJ databases">
        <title>Complete Genomes of Monosporascus.</title>
        <authorList>
            <person name="Robinson A.J."/>
            <person name="Natvig D.O."/>
        </authorList>
    </citation>
    <scope>NUCLEOTIDE SEQUENCE [LARGE SCALE GENOMIC DNA]</scope>
    <source>
        <strain evidence="6 7">CBS 110550</strain>
    </source>
</reference>
<keyword evidence="7" id="KW-1185">Reference proteome</keyword>
<dbReference type="PANTHER" id="PTHR31465">
    <property type="entry name" value="PROTEIN RTA1-RELATED"/>
    <property type="match status" value="1"/>
</dbReference>
<sequence length="391" mass="43176">MASPTPTTALQHAIRQASSTVTNAPMTCPVYFLTSQYVTVPGVTNAHVTVPDRTITMVLPTCIQTTEPDANGYLPPGTCHAIWNYYPSFSGSLIFLLLFGPLTIGHVYQAAIYKKRFCWVIVMASLWETVAYLFRTVSSRHQNIAGIYTVYRVFILVSPLWVNAFVYVLFKRMVHYFAPSRKVLSIPAFTFGVGFMFLHITASVVQLVGASMGSPLALPEERAHGMNVYMAGMGLQLALTVVVIAFALKFHFDTHRLEAGGGGSFSTTWRSSWLSLLIVMYASLACIVLRIVYRFSELSSISNGVDNTVSANESYFYAFEAAPMVLAILAFNIVHPGLVFVGRNADMPGFFSTCVAFVRRKMGHKEPTQSPEKEEAFIKDVQENYASKTGA</sequence>
<keyword evidence="2 5" id="KW-0812">Transmembrane</keyword>
<dbReference type="InterPro" id="IPR007568">
    <property type="entry name" value="RTA1"/>
</dbReference>
<evidence type="ECO:0000256" key="5">
    <source>
        <dbReference type="SAM" id="Phobius"/>
    </source>
</evidence>
<comment type="caution">
    <text evidence="6">The sequence shown here is derived from an EMBL/GenBank/DDBJ whole genome shotgun (WGS) entry which is preliminary data.</text>
</comment>
<evidence type="ECO:0008006" key="8">
    <source>
        <dbReference type="Google" id="ProtNLM"/>
    </source>
</evidence>
<protein>
    <recommendedName>
        <fullName evidence="8">RTA1 domain protein</fullName>
    </recommendedName>
</protein>
<evidence type="ECO:0000256" key="2">
    <source>
        <dbReference type="ARBA" id="ARBA00022692"/>
    </source>
</evidence>
<accession>A0A4Q4THL8</accession>
<evidence type="ECO:0000313" key="6">
    <source>
        <dbReference type="EMBL" id="RYP06128.1"/>
    </source>
</evidence>
<dbReference type="AlphaFoldDB" id="A0A4Q4THL8"/>
<evidence type="ECO:0000313" key="7">
    <source>
        <dbReference type="Proteomes" id="UP000293360"/>
    </source>
</evidence>
<organism evidence="6 7">
    <name type="scientific">Monosporascus ibericus</name>
    <dbReference type="NCBI Taxonomy" id="155417"/>
    <lineage>
        <taxon>Eukaryota</taxon>
        <taxon>Fungi</taxon>
        <taxon>Dikarya</taxon>
        <taxon>Ascomycota</taxon>
        <taxon>Pezizomycotina</taxon>
        <taxon>Sordariomycetes</taxon>
        <taxon>Xylariomycetidae</taxon>
        <taxon>Xylariales</taxon>
        <taxon>Xylariales incertae sedis</taxon>
        <taxon>Monosporascus</taxon>
    </lineage>
</organism>